<gene>
    <name evidence="5 8" type="primary">hisD</name>
    <name evidence="8" type="ORF">KUV23_03125</name>
</gene>
<sequence>MNILVNPEEKVWKKAVERPVFKTKQINKIVKPILRKVKRNGDKALIKYAYEFDHVELESLLVPQSEIKEAADELSPELKEAIQKAKANIERFHQAQQSPELIEEVMPGVVCRRKSVAIQRVGLYIPGGTAPLFSTVLMLGVPAKIAGCKEIVLCTPPNVEGKVHPAIIYTADLIGIQKIVKVGGAQAVAAMTFGTDTVPQVDKIFGPGNQFVTAAKQMATKYGVAIDMPAGPSEVLVYADDSTPAEFVAADLLSQAEHGVDSQVVLVTHSQKFAKKVLKEIDVQLEVLPRKDIAAKSLDNSVAIVVKDLQEALDLINFYAPEHLIISVENEEEAVEGIVNAGSIFIGKYTPESVGDYASGTNHTLPTYGYARNYSGVSLDSFVKKITYQKLTPEGIQNIGPTVEVMAENELLHAHKNAVTVRLNSLKKNK</sequence>
<feature type="active site" description="Proton acceptor" evidence="5">
    <location>
        <position position="322"/>
    </location>
</feature>
<accession>A0ABS7N0V5</accession>
<comment type="function">
    <text evidence="5">Catalyzes the sequential NAD-dependent oxidations of L-histidinol to L-histidinaldehyde and then to L-histidine.</text>
</comment>
<feature type="active site" description="Proton acceptor" evidence="5">
    <location>
        <position position="323"/>
    </location>
</feature>
<evidence type="ECO:0000256" key="1">
    <source>
        <dbReference type="ARBA" id="ARBA00010178"/>
    </source>
</evidence>
<protein>
    <recommendedName>
        <fullName evidence="5">Histidinol dehydrogenase</fullName>
        <shortName evidence="5">HDH</shortName>
        <ecNumber evidence="5">1.1.1.23</ecNumber>
    </recommendedName>
</protein>
<dbReference type="Pfam" id="PF00815">
    <property type="entry name" value="Histidinol_dh"/>
    <property type="match status" value="1"/>
</dbReference>
<dbReference type="InterPro" id="IPR022695">
    <property type="entry name" value="Histidinol_DH_monofunct"/>
</dbReference>
<dbReference type="RefSeq" id="WP_222583048.1">
    <property type="nucleotide sequence ID" value="NZ_JAHVHP010000001.1"/>
</dbReference>
<dbReference type="InterPro" id="IPR001692">
    <property type="entry name" value="Histidinol_DH_CS"/>
</dbReference>
<proteinExistence type="inferred from homology"/>
<evidence type="ECO:0000256" key="3">
    <source>
        <dbReference type="ARBA" id="ARBA00022833"/>
    </source>
</evidence>
<keyword evidence="5" id="KW-0028">Amino-acid biosynthesis</keyword>
<comment type="cofactor">
    <cofactor evidence="5">
        <name>Zn(2+)</name>
        <dbReference type="ChEBI" id="CHEBI:29105"/>
    </cofactor>
    <text evidence="5">Binds 1 zinc ion per subunit.</text>
</comment>
<feature type="binding site" evidence="5">
    <location>
        <position position="356"/>
    </location>
    <ligand>
        <name>substrate</name>
    </ligand>
</feature>
<evidence type="ECO:0000256" key="4">
    <source>
        <dbReference type="ARBA" id="ARBA00023002"/>
    </source>
</evidence>
<dbReference type="EC" id="1.1.1.23" evidence="5"/>
<dbReference type="Gene3D" id="1.20.5.1300">
    <property type="match status" value="1"/>
</dbReference>
<dbReference type="EMBL" id="JAHVHP010000001">
    <property type="protein sequence ID" value="MBY5949948.1"/>
    <property type="molecule type" value="Genomic_DNA"/>
</dbReference>
<dbReference type="HAMAP" id="MF_01024">
    <property type="entry name" value="HisD"/>
    <property type="match status" value="1"/>
</dbReference>
<evidence type="ECO:0000256" key="7">
    <source>
        <dbReference type="RuleBase" id="RU004175"/>
    </source>
</evidence>
<keyword evidence="4 5" id="KW-0560">Oxidoreductase</keyword>
<feature type="binding site" evidence="5">
    <location>
        <position position="415"/>
    </location>
    <ligand>
        <name>substrate</name>
    </ligand>
</feature>
<comment type="pathway">
    <text evidence="5">Amino-acid biosynthesis; L-histidine biosynthesis; L-histidine from 5-phospho-alpha-D-ribose 1-diphosphate: step 9/9.</text>
</comment>
<dbReference type="PROSITE" id="PS00611">
    <property type="entry name" value="HISOL_DEHYDROGENASE"/>
    <property type="match status" value="1"/>
</dbReference>
<keyword evidence="3 5" id="KW-0862">Zinc</keyword>
<keyword evidence="5" id="KW-0368">Histidine biosynthesis</keyword>
<feature type="binding site" evidence="5">
    <location>
        <position position="124"/>
    </location>
    <ligand>
        <name>NAD(+)</name>
        <dbReference type="ChEBI" id="CHEBI:57540"/>
    </ligand>
</feature>
<evidence type="ECO:0000313" key="8">
    <source>
        <dbReference type="EMBL" id="MBY5949948.1"/>
    </source>
</evidence>
<feature type="binding site" evidence="5">
    <location>
        <position position="323"/>
    </location>
    <ligand>
        <name>substrate</name>
    </ligand>
</feature>
<feature type="binding site" evidence="5">
    <location>
        <position position="209"/>
    </location>
    <ligand>
        <name>NAD(+)</name>
        <dbReference type="ChEBI" id="CHEBI:57540"/>
    </ligand>
</feature>
<dbReference type="PANTHER" id="PTHR21256:SF2">
    <property type="entry name" value="HISTIDINE BIOSYNTHESIS TRIFUNCTIONAL PROTEIN"/>
    <property type="match status" value="1"/>
</dbReference>
<dbReference type="PIRSF" id="PIRSF000099">
    <property type="entry name" value="Histidinol_dh"/>
    <property type="match status" value="1"/>
</dbReference>
<dbReference type="InterPro" id="IPR016161">
    <property type="entry name" value="Ald_DH/histidinol_DH"/>
</dbReference>
<comment type="catalytic activity">
    <reaction evidence="5">
        <text>L-histidinol + 2 NAD(+) + H2O = L-histidine + 2 NADH + 3 H(+)</text>
        <dbReference type="Rhea" id="RHEA:20641"/>
        <dbReference type="ChEBI" id="CHEBI:15377"/>
        <dbReference type="ChEBI" id="CHEBI:15378"/>
        <dbReference type="ChEBI" id="CHEBI:57540"/>
        <dbReference type="ChEBI" id="CHEBI:57595"/>
        <dbReference type="ChEBI" id="CHEBI:57699"/>
        <dbReference type="ChEBI" id="CHEBI:57945"/>
        <dbReference type="EC" id="1.1.1.23"/>
    </reaction>
</comment>
<feature type="binding site" evidence="5">
    <location>
        <position position="255"/>
    </location>
    <ligand>
        <name>Zn(2+)</name>
        <dbReference type="ChEBI" id="CHEBI:29105"/>
    </ligand>
</feature>
<dbReference type="NCBIfam" id="TIGR00069">
    <property type="entry name" value="hisD"/>
    <property type="match status" value="1"/>
</dbReference>
<evidence type="ECO:0000313" key="9">
    <source>
        <dbReference type="Proteomes" id="UP000766609"/>
    </source>
</evidence>
<dbReference type="Gene3D" id="3.40.50.1980">
    <property type="entry name" value="Nitrogenase molybdenum iron protein domain"/>
    <property type="match status" value="2"/>
</dbReference>
<evidence type="ECO:0000256" key="6">
    <source>
        <dbReference type="PIRNR" id="PIRNR000099"/>
    </source>
</evidence>
<feature type="binding site" evidence="5">
    <location>
        <position position="415"/>
    </location>
    <ligand>
        <name>Zn(2+)</name>
        <dbReference type="ChEBI" id="CHEBI:29105"/>
    </ligand>
</feature>
<evidence type="ECO:0000256" key="2">
    <source>
        <dbReference type="ARBA" id="ARBA00022723"/>
    </source>
</evidence>
<dbReference type="Proteomes" id="UP000766609">
    <property type="component" value="Unassembled WGS sequence"/>
</dbReference>
<feature type="binding site" evidence="5">
    <location>
        <position position="356"/>
    </location>
    <ligand>
        <name>Zn(2+)</name>
        <dbReference type="ChEBI" id="CHEBI:29105"/>
    </ligand>
</feature>
<dbReference type="GO" id="GO:0004399">
    <property type="term" value="F:histidinol dehydrogenase activity"/>
    <property type="evidence" value="ECO:0007669"/>
    <property type="project" value="UniProtKB-EC"/>
</dbReference>
<keyword evidence="5" id="KW-0520">NAD</keyword>
<feature type="binding site" evidence="5">
    <location>
        <position position="258"/>
    </location>
    <ligand>
        <name>substrate</name>
    </ligand>
</feature>
<evidence type="ECO:0000256" key="5">
    <source>
        <dbReference type="HAMAP-Rule" id="MF_01024"/>
    </source>
</evidence>
<dbReference type="SUPFAM" id="SSF53720">
    <property type="entry name" value="ALDH-like"/>
    <property type="match status" value="1"/>
</dbReference>
<feature type="binding site" evidence="5">
    <location>
        <position position="255"/>
    </location>
    <ligand>
        <name>substrate</name>
    </ligand>
</feature>
<keyword evidence="9" id="KW-1185">Reference proteome</keyword>
<organism evidence="8 9">
    <name type="scientific">Algoriphagus marincola</name>
    <dbReference type="NCBI Taxonomy" id="264027"/>
    <lineage>
        <taxon>Bacteria</taxon>
        <taxon>Pseudomonadati</taxon>
        <taxon>Bacteroidota</taxon>
        <taxon>Cytophagia</taxon>
        <taxon>Cytophagales</taxon>
        <taxon>Cyclobacteriaceae</taxon>
        <taxon>Algoriphagus</taxon>
    </lineage>
</organism>
<feature type="binding site" evidence="5">
    <location>
        <position position="233"/>
    </location>
    <ligand>
        <name>substrate</name>
    </ligand>
</feature>
<comment type="similarity">
    <text evidence="1 5 6 7">Belongs to the histidinol dehydrogenase family.</text>
</comment>
<keyword evidence="2 5" id="KW-0479">Metal-binding</keyword>
<feature type="binding site" evidence="5">
    <location>
        <position position="410"/>
    </location>
    <ligand>
        <name>substrate</name>
    </ligand>
</feature>
<feature type="binding site" evidence="5">
    <location>
        <position position="258"/>
    </location>
    <ligand>
        <name>Zn(2+)</name>
        <dbReference type="ChEBI" id="CHEBI:29105"/>
    </ligand>
</feature>
<dbReference type="InterPro" id="IPR012131">
    <property type="entry name" value="Hstdl_DH"/>
</dbReference>
<feature type="binding site" evidence="5">
    <location>
        <position position="186"/>
    </location>
    <ligand>
        <name>NAD(+)</name>
        <dbReference type="ChEBI" id="CHEBI:57540"/>
    </ligand>
</feature>
<dbReference type="CDD" id="cd06572">
    <property type="entry name" value="Histidinol_dh"/>
    <property type="match status" value="1"/>
</dbReference>
<dbReference type="PRINTS" id="PR00083">
    <property type="entry name" value="HOLDHDRGNASE"/>
</dbReference>
<name>A0ABS7N0V5_9BACT</name>
<comment type="caution">
    <text evidence="8">The sequence shown here is derived from an EMBL/GenBank/DDBJ whole genome shotgun (WGS) entry which is preliminary data.</text>
</comment>
<reference evidence="8 9" key="1">
    <citation type="submission" date="2021-06" db="EMBL/GenBank/DDBJ databases">
        <title>44 bacteria genomes isolated from Dapeng, Shenzhen.</title>
        <authorList>
            <person name="Zheng W."/>
            <person name="Yu S."/>
            <person name="Huang Y."/>
        </authorList>
    </citation>
    <scope>NUCLEOTIDE SEQUENCE [LARGE SCALE GENOMIC DNA]</scope>
    <source>
        <strain evidence="8 9">DP5N14-6</strain>
    </source>
</reference>
<dbReference type="PANTHER" id="PTHR21256">
    <property type="entry name" value="HISTIDINOL DEHYDROGENASE HDH"/>
    <property type="match status" value="1"/>
</dbReference>